<organism evidence="7 8">
    <name type="scientific">Streptomyces coeruleofuscus</name>
    <dbReference type="NCBI Taxonomy" id="66879"/>
    <lineage>
        <taxon>Bacteria</taxon>
        <taxon>Bacillati</taxon>
        <taxon>Actinomycetota</taxon>
        <taxon>Actinomycetes</taxon>
        <taxon>Kitasatosporales</taxon>
        <taxon>Streptomycetaceae</taxon>
        <taxon>Streptomyces</taxon>
    </lineage>
</organism>
<feature type="compositionally biased region" description="Low complexity" evidence="5">
    <location>
        <begin position="369"/>
        <end position="433"/>
    </location>
</feature>
<feature type="domain" description="ABC transporter" evidence="6">
    <location>
        <begin position="21"/>
        <end position="253"/>
    </location>
</feature>
<accession>A0ABN3IHH1</accession>
<sequence length="689" mass="70327">MRDAPDTPVKAASPFGPEPLVRIRGLGKRFGGTVALAGVELDVHAGSVLALLGPNGAGKSTLIKVLAGVHPADAGQITVDGEPLGSSAASRSMSFIHQDLGLVEWMTVAENIALTNGYARRTGLISWRRTRERCVGALRIVAGHLDPDAPVSGLAPAERSLVAIARALAARARLIVLDEPTARLPAADSARLFGVLHDLRDRGHAILYVTHRLDEVYEVADAFAVLRDGRLISHGRLAGHSPARLVHDIVGEEDTPPTTRPARPSPATRPAGPSPADGPARPWPADGPAATPAAARSARTPAADRPATPPGADRPATPPAADRRAGASAADHPARPPAASHPITPPTADRPAASPGVDRPAGASDGDRSASPPAADRPAGTPAADHPVAPPAAAERPAGTPAVERPARPSAAAQSAGTPAAAQSARPPAAAHPAAPPAATPPVLALDSVRTPLAGPVSLEVAAGEVLGLVGLSDAGHTDLGRALAGARPLLGGRAVLHGRPYRPRTVAEAVALGVGFVPGDRLREGCLAELTVRENLLANPRAGGRPAPRWIGPRRERADAAALIERFSVRPRDSEAPIATLSGGNQQKVMIGRWLRTGLRLLILEEPTASVDIGAKAAIHCLLDEALSAGLAVLLLSTDFEEVASVCGRTLVFVRGSVTAELSGGALTVTGLTRAASAMSPSTPATTP</sequence>
<evidence type="ECO:0000313" key="8">
    <source>
        <dbReference type="Proteomes" id="UP001499986"/>
    </source>
</evidence>
<dbReference type="InterPro" id="IPR017871">
    <property type="entry name" value="ABC_transporter-like_CS"/>
</dbReference>
<keyword evidence="8" id="KW-1185">Reference proteome</keyword>
<dbReference type="Gene3D" id="3.40.50.300">
    <property type="entry name" value="P-loop containing nucleotide triphosphate hydrolases"/>
    <property type="match status" value="2"/>
</dbReference>
<dbReference type="PANTHER" id="PTHR43790:SF9">
    <property type="entry name" value="GALACTOFURANOSE TRANSPORTER ATP-BINDING PROTEIN YTFR"/>
    <property type="match status" value="1"/>
</dbReference>
<name>A0ABN3IHH1_9ACTN</name>
<dbReference type="Pfam" id="PF00005">
    <property type="entry name" value="ABC_tran"/>
    <property type="match status" value="2"/>
</dbReference>
<keyword evidence="3" id="KW-0547">Nucleotide-binding</keyword>
<comment type="caution">
    <text evidence="7">The sequence shown here is derived from an EMBL/GenBank/DDBJ whole genome shotgun (WGS) entry which is preliminary data.</text>
</comment>
<evidence type="ECO:0000256" key="1">
    <source>
        <dbReference type="ARBA" id="ARBA00022448"/>
    </source>
</evidence>
<feature type="compositionally biased region" description="Low complexity" evidence="5">
    <location>
        <begin position="256"/>
        <end position="275"/>
    </location>
</feature>
<dbReference type="RefSeq" id="WP_346138541.1">
    <property type="nucleotide sequence ID" value="NZ_BAAASE010000005.1"/>
</dbReference>
<keyword evidence="2" id="KW-0677">Repeat</keyword>
<reference evidence="7 8" key="1">
    <citation type="journal article" date="2019" name="Int. J. Syst. Evol. Microbiol.">
        <title>The Global Catalogue of Microorganisms (GCM) 10K type strain sequencing project: providing services to taxonomists for standard genome sequencing and annotation.</title>
        <authorList>
            <consortium name="The Broad Institute Genomics Platform"/>
            <consortium name="The Broad Institute Genome Sequencing Center for Infectious Disease"/>
            <person name="Wu L."/>
            <person name="Ma J."/>
        </authorList>
    </citation>
    <scope>NUCLEOTIDE SEQUENCE [LARGE SCALE GENOMIC DNA]</scope>
    <source>
        <strain evidence="7 8">JCM 4358</strain>
    </source>
</reference>
<dbReference type="PROSITE" id="PS00211">
    <property type="entry name" value="ABC_TRANSPORTER_1"/>
    <property type="match status" value="1"/>
</dbReference>
<dbReference type="PANTHER" id="PTHR43790">
    <property type="entry name" value="CARBOHYDRATE TRANSPORT ATP-BINDING PROTEIN MG119-RELATED"/>
    <property type="match status" value="1"/>
</dbReference>
<dbReference type="CDD" id="cd03215">
    <property type="entry name" value="ABC_Carb_Monos_II"/>
    <property type="match status" value="1"/>
</dbReference>
<dbReference type="Proteomes" id="UP001499986">
    <property type="component" value="Unassembled WGS sequence"/>
</dbReference>
<feature type="compositionally biased region" description="Low complexity" evidence="5">
    <location>
        <begin position="284"/>
        <end position="315"/>
    </location>
</feature>
<dbReference type="SMART" id="SM00382">
    <property type="entry name" value="AAA"/>
    <property type="match status" value="2"/>
</dbReference>
<dbReference type="InterPro" id="IPR027417">
    <property type="entry name" value="P-loop_NTPase"/>
</dbReference>
<keyword evidence="1" id="KW-0813">Transport</keyword>
<dbReference type="PROSITE" id="PS50893">
    <property type="entry name" value="ABC_TRANSPORTER_2"/>
    <property type="match status" value="2"/>
</dbReference>
<feature type="region of interest" description="Disordered" evidence="5">
    <location>
        <begin position="245"/>
        <end position="438"/>
    </location>
</feature>
<gene>
    <name evidence="7" type="ORF">GCM10010255_44400</name>
</gene>
<evidence type="ECO:0000256" key="3">
    <source>
        <dbReference type="ARBA" id="ARBA00022741"/>
    </source>
</evidence>
<dbReference type="EMBL" id="BAAASE010000005">
    <property type="protein sequence ID" value="GAA2405019.1"/>
    <property type="molecule type" value="Genomic_DNA"/>
</dbReference>
<dbReference type="InterPro" id="IPR003439">
    <property type="entry name" value="ABC_transporter-like_ATP-bd"/>
</dbReference>
<evidence type="ECO:0000313" key="7">
    <source>
        <dbReference type="EMBL" id="GAA2405019.1"/>
    </source>
</evidence>
<evidence type="ECO:0000256" key="5">
    <source>
        <dbReference type="SAM" id="MobiDB-lite"/>
    </source>
</evidence>
<dbReference type="InterPro" id="IPR050107">
    <property type="entry name" value="ABC_carbohydrate_import_ATPase"/>
</dbReference>
<dbReference type="CDD" id="cd03216">
    <property type="entry name" value="ABC_Carb_Monos_I"/>
    <property type="match status" value="1"/>
</dbReference>
<protein>
    <recommendedName>
        <fullName evidence="6">ABC transporter domain-containing protein</fullName>
    </recommendedName>
</protein>
<evidence type="ECO:0000256" key="2">
    <source>
        <dbReference type="ARBA" id="ARBA00022737"/>
    </source>
</evidence>
<dbReference type="InterPro" id="IPR003593">
    <property type="entry name" value="AAA+_ATPase"/>
</dbReference>
<proteinExistence type="predicted"/>
<evidence type="ECO:0000259" key="6">
    <source>
        <dbReference type="PROSITE" id="PS50893"/>
    </source>
</evidence>
<dbReference type="SUPFAM" id="SSF52540">
    <property type="entry name" value="P-loop containing nucleoside triphosphate hydrolases"/>
    <property type="match status" value="2"/>
</dbReference>
<keyword evidence="4" id="KW-0067">ATP-binding</keyword>
<feature type="domain" description="ABC transporter" evidence="6">
    <location>
        <begin position="438"/>
        <end position="681"/>
    </location>
</feature>
<evidence type="ECO:0000256" key="4">
    <source>
        <dbReference type="ARBA" id="ARBA00022840"/>
    </source>
</evidence>